<dbReference type="EMBL" id="GGFM01010817">
    <property type="protein sequence ID" value="MBW31568.1"/>
    <property type="molecule type" value="Transcribed_RNA"/>
</dbReference>
<reference evidence="1" key="1">
    <citation type="submission" date="2018-01" db="EMBL/GenBank/DDBJ databases">
        <title>An insight into the sialome of Amazonian anophelines.</title>
        <authorList>
            <person name="Ribeiro J.M."/>
            <person name="Scarpassa V."/>
            <person name="Calvo E."/>
        </authorList>
    </citation>
    <scope>NUCLEOTIDE SEQUENCE</scope>
    <source>
        <tissue evidence="1">Salivary glands</tissue>
    </source>
</reference>
<organism evidence="1">
    <name type="scientific">Anopheles braziliensis</name>
    <dbReference type="NCBI Taxonomy" id="58242"/>
    <lineage>
        <taxon>Eukaryota</taxon>
        <taxon>Metazoa</taxon>
        <taxon>Ecdysozoa</taxon>
        <taxon>Arthropoda</taxon>
        <taxon>Hexapoda</taxon>
        <taxon>Insecta</taxon>
        <taxon>Pterygota</taxon>
        <taxon>Neoptera</taxon>
        <taxon>Endopterygota</taxon>
        <taxon>Diptera</taxon>
        <taxon>Nematocera</taxon>
        <taxon>Culicoidea</taxon>
        <taxon>Culicidae</taxon>
        <taxon>Anophelinae</taxon>
        <taxon>Anopheles</taxon>
    </lineage>
</organism>
<sequence length="111" mass="12418">MTVNWIKQILLPITITVSRADYNHSHTRNRFRLMFTMQALGTSRPSVRGCHFRQFTCVSVLSKTDTRSDWIGSGSITGEGDVRQLAGGTLCVPLLPSLQRSISLTTVWYSS</sequence>
<protein>
    <submittedName>
        <fullName evidence="1">Putative secreted peptide</fullName>
    </submittedName>
</protein>
<evidence type="ECO:0000313" key="1">
    <source>
        <dbReference type="EMBL" id="MBW31568.1"/>
    </source>
</evidence>
<name>A0A2M3ZT77_9DIPT</name>
<accession>A0A2M3ZT77</accession>
<proteinExistence type="predicted"/>
<dbReference type="AlphaFoldDB" id="A0A2M3ZT77"/>